<evidence type="ECO:0000313" key="2">
    <source>
        <dbReference type="Proteomes" id="UP001064971"/>
    </source>
</evidence>
<geneLocation type="plasmid" evidence="1 2">
    <name>pDAETH-3</name>
</geneLocation>
<gene>
    <name evidence="1" type="ORF">DAETH_44770</name>
</gene>
<keyword evidence="2" id="KW-1185">Reference proteome</keyword>
<accession>A0ABN6RNT0</accession>
<name>A0ABN6RNT0_9DEIO</name>
<dbReference type="Proteomes" id="UP001064971">
    <property type="component" value="Plasmid pDAETH-3"/>
</dbReference>
<protein>
    <submittedName>
        <fullName evidence="1">Uncharacterized protein</fullName>
    </submittedName>
</protein>
<evidence type="ECO:0000313" key="1">
    <source>
        <dbReference type="EMBL" id="BDP44508.1"/>
    </source>
</evidence>
<dbReference type="EMBL" id="AP026563">
    <property type="protein sequence ID" value="BDP44508.1"/>
    <property type="molecule type" value="Genomic_DNA"/>
</dbReference>
<sequence length="247" mass="27772">MRAQQEEVDLLHPPHDFDTWLHSFIHLRLRGEGTVASGTVINRLTVLSRLYNLLRDEGLIASNPVRETPRPQRASESRGDMLSREEITRLHQQVTDPTLKAALLLIDRLAFDTRELRELTWEGVHLGLGTLVRGRTVARIPAEVEQALRVLQRQAGGELHAQGPVFSYTDATLRPALFRACHAANVPYSPPSRLRLAGLRDYGERLSRQDAGFLGEPAFEHAKRVAGALQVEDQPKRAQRHARAKNT</sequence>
<dbReference type="SUPFAM" id="SSF56349">
    <property type="entry name" value="DNA breaking-rejoining enzymes"/>
    <property type="match status" value="1"/>
</dbReference>
<proteinExistence type="predicted"/>
<organism evidence="1 2">
    <name type="scientific">Deinococcus aetherius</name>
    <dbReference type="NCBI Taxonomy" id="200252"/>
    <lineage>
        <taxon>Bacteria</taxon>
        <taxon>Thermotogati</taxon>
        <taxon>Deinococcota</taxon>
        <taxon>Deinococci</taxon>
        <taxon>Deinococcales</taxon>
        <taxon>Deinococcaceae</taxon>
        <taxon>Deinococcus</taxon>
    </lineage>
</organism>
<reference evidence="1" key="1">
    <citation type="submission" date="2022-07" db="EMBL/GenBank/DDBJ databases">
        <title>Complete Genome Sequence of the Radioresistant Bacterium Deinococcus aetherius ST0316, Isolated from the Air Dust collected in Lower Stratosphere above Japan.</title>
        <authorList>
            <person name="Satoh K."/>
            <person name="Hagiwara K."/>
            <person name="Katsumata K."/>
            <person name="Kubo A."/>
            <person name="Yokobori S."/>
            <person name="Yamagishi A."/>
            <person name="Oono Y."/>
            <person name="Narumi I."/>
        </authorList>
    </citation>
    <scope>NUCLEOTIDE SEQUENCE</scope>
    <source>
        <strain evidence="1">ST0316</strain>
        <plasmid evidence="1">pDAETH-3</plasmid>
    </source>
</reference>
<keyword evidence="1" id="KW-0614">Plasmid</keyword>
<dbReference type="InterPro" id="IPR011010">
    <property type="entry name" value="DNA_brk_join_enz"/>
</dbReference>